<name>A0A1E3HIN6_9TREE</name>
<dbReference type="Proteomes" id="UP000094065">
    <property type="component" value="Unassembled WGS sequence"/>
</dbReference>
<evidence type="ECO:0000313" key="2">
    <source>
        <dbReference type="Proteomes" id="UP000094065"/>
    </source>
</evidence>
<dbReference type="GeneID" id="30157433"/>
<dbReference type="EMBL" id="AWGJ01000009">
    <property type="protein sequence ID" value="ODN76203.1"/>
    <property type="molecule type" value="Genomic_DNA"/>
</dbReference>
<reference evidence="1 2" key="1">
    <citation type="submission" date="2016-06" db="EMBL/GenBank/DDBJ databases">
        <title>Evolution of pathogenesis and genome organization in the Tremellales.</title>
        <authorList>
            <person name="Cuomo C."/>
            <person name="Litvintseva A."/>
            <person name="Heitman J."/>
            <person name="Chen Y."/>
            <person name="Sun S."/>
            <person name="Springer D."/>
            <person name="Dromer F."/>
            <person name="Young S."/>
            <person name="Zeng Q."/>
            <person name="Chapman S."/>
            <person name="Gujja S."/>
            <person name="Saif S."/>
            <person name="Birren B."/>
        </authorList>
    </citation>
    <scope>NUCLEOTIDE SEQUENCE [LARGE SCALE GENOMIC DNA]</scope>
    <source>
        <strain evidence="1 2">CBS 6039</strain>
    </source>
</reference>
<dbReference type="RefSeq" id="XP_018991734.1">
    <property type="nucleotide sequence ID" value="XM_019140583.1"/>
</dbReference>
<sequence>MNENQELIHKVDWLEAAELKEQMLALQQVVSKLNGGEGRKRKRGKAQAWEKNSDFESWVHAGVRRLMGMPEMGRKANFAPEMWPDYDEEEAPNGYIQTSEGRVLRRPDWGNLKNKL</sequence>
<organism evidence="1 2">
    <name type="scientific">Cryptococcus amylolentus CBS 6039</name>
    <dbReference type="NCBI Taxonomy" id="1295533"/>
    <lineage>
        <taxon>Eukaryota</taxon>
        <taxon>Fungi</taxon>
        <taxon>Dikarya</taxon>
        <taxon>Basidiomycota</taxon>
        <taxon>Agaricomycotina</taxon>
        <taxon>Tremellomycetes</taxon>
        <taxon>Tremellales</taxon>
        <taxon>Cryptococcaceae</taxon>
        <taxon>Cryptococcus</taxon>
    </lineage>
</organism>
<dbReference type="AlphaFoldDB" id="A0A1E3HIN6"/>
<keyword evidence="2" id="KW-1185">Reference proteome</keyword>
<gene>
    <name evidence="1" type="ORF">L202_06124</name>
</gene>
<dbReference type="OrthoDB" id="2574270at2759"/>
<proteinExistence type="predicted"/>
<accession>A0A1E3HIN6</accession>
<evidence type="ECO:0000313" key="1">
    <source>
        <dbReference type="EMBL" id="ODN76203.1"/>
    </source>
</evidence>
<protein>
    <submittedName>
        <fullName evidence="1">Uncharacterized protein</fullName>
    </submittedName>
</protein>
<comment type="caution">
    <text evidence="1">The sequence shown here is derived from an EMBL/GenBank/DDBJ whole genome shotgun (WGS) entry which is preliminary data.</text>
</comment>